<sequence length="78" mass="9319">HNTFLLQYKSYYASQNTRDNSRTAVYRNDLSQLQFVLSFLDCISCLYISRTLNFFGFLHFSDQITEWNQYEKNGSSLR</sequence>
<dbReference type="EMBL" id="HACA01010191">
    <property type="protein sequence ID" value="CDW27552.1"/>
    <property type="molecule type" value="Transcribed_RNA"/>
</dbReference>
<feature type="non-terminal residue" evidence="1">
    <location>
        <position position="1"/>
    </location>
</feature>
<evidence type="ECO:0000313" key="1">
    <source>
        <dbReference type="EMBL" id="CDW27552.1"/>
    </source>
</evidence>
<protein>
    <submittedName>
        <fullName evidence="1">Uncharacterized protein</fullName>
    </submittedName>
</protein>
<accession>A0A0K2TPG9</accession>
<organism evidence="1">
    <name type="scientific">Lepeophtheirus salmonis</name>
    <name type="common">Salmon louse</name>
    <name type="synonym">Caligus salmonis</name>
    <dbReference type="NCBI Taxonomy" id="72036"/>
    <lineage>
        <taxon>Eukaryota</taxon>
        <taxon>Metazoa</taxon>
        <taxon>Ecdysozoa</taxon>
        <taxon>Arthropoda</taxon>
        <taxon>Crustacea</taxon>
        <taxon>Multicrustacea</taxon>
        <taxon>Hexanauplia</taxon>
        <taxon>Copepoda</taxon>
        <taxon>Siphonostomatoida</taxon>
        <taxon>Caligidae</taxon>
        <taxon>Lepeophtheirus</taxon>
    </lineage>
</organism>
<dbReference type="AlphaFoldDB" id="A0A0K2TPG9"/>
<reference evidence="1" key="1">
    <citation type="submission" date="2014-05" db="EMBL/GenBank/DDBJ databases">
        <authorList>
            <person name="Chronopoulou M."/>
        </authorList>
    </citation>
    <scope>NUCLEOTIDE SEQUENCE</scope>
    <source>
        <tissue evidence="1">Whole organism</tissue>
    </source>
</reference>
<proteinExistence type="predicted"/>
<name>A0A0K2TPG9_LEPSM</name>